<dbReference type="PANTHER" id="PTHR42695">
    <property type="entry name" value="GLUTAMINE AMIDOTRANSFERASE YLR126C-RELATED"/>
    <property type="match status" value="1"/>
</dbReference>
<dbReference type="SUPFAM" id="SSF52317">
    <property type="entry name" value="Class I glutamine amidotransferase-like"/>
    <property type="match status" value="1"/>
</dbReference>
<proteinExistence type="predicted"/>
<sequence>MKPLLVVAHVDDPDLTVLGDVVRDHGVPIRIVRPFRGDVLPAPDEAAAVICLGGKESADDPHDYLLRERDFLRTAAAGDVPTLGICLGSQLLALALGGTAVRGSDRAEVGFVDVTACGAGLDHPVDFTGTRFSFHWDTFQLPPDVTVLARSRDFVQAFAFRSAIGVQYHPESSVDGIAGLMAGEPDKVRAAGADPDEIRYKAPEFADPSRDHLADLVEHLLAPALCPSPGAGHEH</sequence>
<dbReference type="Proteomes" id="UP001163947">
    <property type="component" value="Chromosome"/>
</dbReference>
<name>A0AA46SCI1_9NOCA</name>
<dbReference type="PROSITE" id="PS51273">
    <property type="entry name" value="GATASE_TYPE_1"/>
    <property type="match status" value="1"/>
</dbReference>
<dbReference type="GeneID" id="83622699"/>
<evidence type="ECO:0000259" key="1">
    <source>
        <dbReference type="Pfam" id="PF00117"/>
    </source>
</evidence>
<dbReference type="InterPro" id="IPR029062">
    <property type="entry name" value="Class_I_gatase-like"/>
</dbReference>
<protein>
    <submittedName>
        <fullName evidence="2">Type 1 glutamine amidotransferase</fullName>
    </submittedName>
</protein>
<dbReference type="InterPro" id="IPR044992">
    <property type="entry name" value="ChyE-like"/>
</dbReference>
<reference evidence="2" key="1">
    <citation type="submission" date="2022-09" db="EMBL/GenBank/DDBJ databases">
        <title>The genome sequence of Rhodococcus aetherivorans N1.</title>
        <authorList>
            <person name="Jiang W."/>
        </authorList>
    </citation>
    <scope>NUCLEOTIDE SEQUENCE</scope>
    <source>
        <strain evidence="2">N1</strain>
    </source>
</reference>
<dbReference type="Pfam" id="PF00117">
    <property type="entry name" value="GATase"/>
    <property type="match status" value="1"/>
</dbReference>
<evidence type="ECO:0000313" key="2">
    <source>
        <dbReference type="EMBL" id="UYF92689.1"/>
    </source>
</evidence>
<keyword evidence="2" id="KW-0315">Glutamine amidotransferase</keyword>
<feature type="domain" description="Glutamine amidotransferase" evidence="1">
    <location>
        <begin position="65"/>
        <end position="173"/>
    </location>
</feature>
<dbReference type="GO" id="GO:0005829">
    <property type="term" value="C:cytosol"/>
    <property type="evidence" value="ECO:0007669"/>
    <property type="project" value="TreeGrafter"/>
</dbReference>
<dbReference type="Gene3D" id="3.40.50.880">
    <property type="match status" value="1"/>
</dbReference>
<gene>
    <name evidence="2" type="ORF">OCS65_19735</name>
</gene>
<dbReference type="AlphaFoldDB" id="A0AA46SCI1"/>
<dbReference type="InterPro" id="IPR017926">
    <property type="entry name" value="GATASE"/>
</dbReference>
<accession>A0AA46SCI1</accession>
<dbReference type="PANTHER" id="PTHR42695:SF5">
    <property type="entry name" value="GLUTAMINE AMIDOTRANSFERASE YLR126C-RELATED"/>
    <property type="match status" value="1"/>
</dbReference>
<dbReference type="RefSeq" id="WP_029542640.1">
    <property type="nucleotide sequence ID" value="NZ_CM002177.1"/>
</dbReference>
<dbReference type="EMBL" id="CP106982">
    <property type="protein sequence ID" value="UYF92689.1"/>
    <property type="molecule type" value="Genomic_DNA"/>
</dbReference>
<organism evidence="2 3">
    <name type="scientific">Rhodococcus aetherivorans</name>
    <dbReference type="NCBI Taxonomy" id="191292"/>
    <lineage>
        <taxon>Bacteria</taxon>
        <taxon>Bacillati</taxon>
        <taxon>Actinomycetota</taxon>
        <taxon>Actinomycetes</taxon>
        <taxon>Mycobacteriales</taxon>
        <taxon>Nocardiaceae</taxon>
        <taxon>Rhodococcus</taxon>
    </lineage>
</organism>
<evidence type="ECO:0000313" key="3">
    <source>
        <dbReference type="Proteomes" id="UP001163947"/>
    </source>
</evidence>
<dbReference type="PRINTS" id="PR00099">
    <property type="entry name" value="CPSGATASE"/>
</dbReference>
<dbReference type="CDD" id="cd01741">
    <property type="entry name" value="GATase1_1"/>
    <property type="match status" value="1"/>
</dbReference>